<organism evidence="1 2">
    <name type="scientific">Clavelina lepadiformis</name>
    <name type="common">Light-bulb sea squirt</name>
    <name type="synonym">Ascidia lepadiformis</name>
    <dbReference type="NCBI Taxonomy" id="159417"/>
    <lineage>
        <taxon>Eukaryota</taxon>
        <taxon>Metazoa</taxon>
        <taxon>Chordata</taxon>
        <taxon>Tunicata</taxon>
        <taxon>Ascidiacea</taxon>
        <taxon>Aplousobranchia</taxon>
        <taxon>Clavelinidae</taxon>
        <taxon>Clavelina</taxon>
    </lineage>
</organism>
<proteinExistence type="predicted"/>
<name>A0ABP0G4V1_CLALP</name>
<evidence type="ECO:0000313" key="1">
    <source>
        <dbReference type="EMBL" id="CAK8686187.1"/>
    </source>
</evidence>
<protein>
    <submittedName>
        <fullName evidence="1">Uncharacterized protein</fullName>
    </submittedName>
</protein>
<keyword evidence="2" id="KW-1185">Reference proteome</keyword>
<dbReference type="Proteomes" id="UP001642483">
    <property type="component" value="Unassembled WGS sequence"/>
</dbReference>
<evidence type="ECO:0000313" key="2">
    <source>
        <dbReference type="Proteomes" id="UP001642483"/>
    </source>
</evidence>
<sequence>MLLSEMTFPTLIDLCGYFVASECPLSSIIHILSTLQLPEGTLHAISRHLSMDKIIKIENICGIFFHCFWKNLVEKCAEANNAFRAKLHLTFDPFEWKLGFREESDLDLAEHKRQVLLNCLFQESLDRMYHSHKKAQGLPVYPLHEATAGNSPSLNDLGWLLLLSCEINCFHFYPRHATFLAENNDLLDNISGHVEHLQLRLNFTLNVNIPLYKNYYMIVHSVMCGGKVWTVMINDVHIIEKSVEILELCCGKVKQYEETIPDFVSDDIWDYALAGNPCPAVSEPSGDVYDCYDHFISDESLDQVCVERNARHKLQQCLGAKQLVLEFDILGFSQPLFENCFSVLQNAKILSKLAINLWPVGPTTFVNCTECIRIITFAIKTLLLAPHSKLESLHLSNFVLNQVDLCDFHNDLYTFVALKFSPFREVCFYNCKFVESNRTNDMIVNNVFPALVKGVVIEGGTFSGNSVFTYFKQFVRCLNFNSVCLTGSCILEPDGSIVNIPMLCHVLSKKSKVCPLKVAFSIPSECILSINQVKNLTDVFIKNQVHQLVIQQTADNPIHPDLIDSFEQCAENVVVKTILSSTDKRSNTLADYISQM</sequence>
<dbReference type="EMBL" id="CAWYQH010000102">
    <property type="protein sequence ID" value="CAK8686187.1"/>
    <property type="molecule type" value="Genomic_DNA"/>
</dbReference>
<comment type="caution">
    <text evidence="1">The sequence shown here is derived from an EMBL/GenBank/DDBJ whole genome shotgun (WGS) entry which is preliminary data.</text>
</comment>
<gene>
    <name evidence="1" type="ORF">CVLEPA_LOCUS18146</name>
</gene>
<accession>A0ABP0G4V1</accession>
<reference evidence="1 2" key="1">
    <citation type="submission" date="2024-02" db="EMBL/GenBank/DDBJ databases">
        <authorList>
            <person name="Daric V."/>
            <person name="Darras S."/>
        </authorList>
    </citation>
    <scope>NUCLEOTIDE SEQUENCE [LARGE SCALE GENOMIC DNA]</scope>
</reference>